<dbReference type="SMART" id="SM00387">
    <property type="entry name" value="HATPase_c"/>
    <property type="match status" value="1"/>
</dbReference>
<keyword evidence="4" id="KW-1003">Cell membrane</keyword>
<keyword evidence="8" id="KW-0547">Nucleotide-binding</keyword>
<proteinExistence type="predicted"/>
<dbReference type="Pfam" id="PF02518">
    <property type="entry name" value="HATPase_c"/>
    <property type="match status" value="1"/>
</dbReference>
<dbReference type="CDD" id="cd12912">
    <property type="entry name" value="PDC2_MCP_like"/>
    <property type="match status" value="1"/>
</dbReference>
<evidence type="ECO:0000256" key="5">
    <source>
        <dbReference type="ARBA" id="ARBA00022553"/>
    </source>
</evidence>
<dbReference type="Proteomes" id="UP000237350">
    <property type="component" value="Unassembled WGS sequence"/>
</dbReference>
<evidence type="ECO:0000256" key="3">
    <source>
        <dbReference type="ARBA" id="ARBA00012438"/>
    </source>
</evidence>
<keyword evidence="16" id="KW-1185">Reference proteome</keyword>
<dbReference type="Gene3D" id="3.30.450.20">
    <property type="entry name" value="PAS domain"/>
    <property type="match status" value="2"/>
</dbReference>
<keyword evidence="11 13" id="KW-1133">Transmembrane helix</keyword>
<dbReference type="EC" id="2.7.13.3" evidence="3"/>
<dbReference type="Pfam" id="PF07568">
    <property type="entry name" value="HisKA_2"/>
    <property type="match status" value="1"/>
</dbReference>
<dbReference type="Pfam" id="PF02743">
    <property type="entry name" value="dCache_1"/>
    <property type="match status" value="1"/>
</dbReference>
<evidence type="ECO:0000259" key="14">
    <source>
        <dbReference type="SMART" id="SM00387"/>
    </source>
</evidence>
<sequence>MITFFSLRARMVLAFGGISVLLLTAAGGISLIQTGRLQRQTVDVMTRQIVEARAAEVGRWLEGHRNEVKILSRFEIFRAGSLSEIARYLEMVHGERNPEQENIFFVNPKGDFITSDGRGGSLLKRQYVRDILTGRKTAAISDGLLSLGTGNPIVAVAQEVLSPGGEPRGIIGASVTLRAFSRLTRSMKFGTEGYGAIVDGQGLIIGHPDPSLVMRMDTLNAPDWEGVREVGLRMVAGEAGSSDYRTPQGVRRHAVFSPVPGAPGWSVAYLMPHSDIAGPVWRIVRTAMVFILAAILGVVATAVVSANHIASPILELQRAVAAIDLTNPVVSGAFASLVRQRNEIGLLARAVLGMNERIHQDYQRIQDALHEKELLLKEIHHRVKNNLQIVSSIISLQGEALADQAGRDALRECENRIHAIAAVHEWSYQSSDFSRVPMDHYLQELCGSLRGGLLDSSDAVEILVQTDELFLPMEQAISCGFIVTEVVTNSLKYAFPRGRADNEAPTVTVEARLSGERCVLRIRDNGVGLGPVPSRREGLGSELVAAFAGQLGGELEVTTGKGVTVEVFFSPDQRGPGSGGIRPI</sequence>
<dbReference type="PANTHER" id="PTHR41523">
    <property type="entry name" value="TWO-COMPONENT SYSTEM SENSOR PROTEIN"/>
    <property type="match status" value="1"/>
</dbReference>
<evidence type="ECO:0000256" key="13">
    <source>
        <dbReference type="SAM" id="Phobius"/>
    </source>
</evidence>
<evidence type="ECO:0000256" key="6">
    <source>
        <dbReference type="ARBA" id="ARBA00022679"/>
    </source>
</evidence>
<keyword evidence="12 13" id="KW-0472">Membrane</keyword>
<comment type="catalytic activity">
    <reaction evidence="1">
        <text>ATP + protein L-histidine = ADP + protein N-phospho-L-histidine.</text>
        <dbReference type="EC" id="2.7.13.3"/>
    </reaction>
</comment>
<evidence type="ECO:0000313" key="16">
    <source>
        <dbReference type="Proteomes" id="UP000237350"/>
    </source>
</evidence>
<keyword evidence="10" id="KW-0067">ATP-binding</keyword>
<dbReference type="Gene3D" id="3.30.565.10">
    <property type="entry name" value="Histidine kinase-like ATPase, C-terminal domain"/>
    <property type="match status" value="1"/>
</dbReference>
<evidence type="ECO:0000256" key="9">
    <source>
        <dbReference type="ARBA" id="ARBA00022777"/>
    </source>
</evidence>
<evidence type="ECO:0000256" key="8">
    <source>
        <dbReference type="ARBA" id="ARBA00022741"/>
    </source>
</evidence>
<evidence type="ECO:0000256" key="2">
    <source>
        <dbReference type="ARBA" id="ARBA00004651"/>
    </source>
</evidence>
<dbReference type="AlphaFoldDB" id="A0A2S4JU72"/>
<dbReference type="OrthoDB" id="9767435at2"/>
<dbReference type="InterPro" id="IPR003594">
    <property type="entry name" value="HATPase_dom"/>
</dbReference>
<gene>
    <name evidence="15" type="ORF">AU468_05770</name>
</gene>
<dbReference type="InterPro" id="IPR036890">
    <property type="entry name" value="HATPase_C_sf"/>
</dbReference>
<accession>A0A2S4JU72</accession>
<evidence type="ECO:0000256" key="7">
    <source>
        <dbReference type="ARBA" id="ARBA00022692"/>
    </source>
</evidence>
<protein>
    <recommendedName>
        <fullName evidence="3">histidine kinase</fullName>
        <ecNumber evidence="3">2.7.13.3</ecNumber>
    </recommendedName>
</protein>
<dbReference type="GO" id="GO:0004673">
    <property type="term" value="F:protein histidine kinase activity"/>
    <property type="evidence" value="ECO:0007669"/>
    <property type="project" value="UniProtKB-EC"/>
</dbReference>
<dbReference type="InterPro" id="IPR011495">
    <property type="entry name" value="Sig_transdc_His_kin_sub2_dim/P"/>
</dbReference>
<organism evidence="15 16">
    <name type="scientific">Alkalispirochaeta sphaeroplastigenens</name>
    <dbReference type="NCBI Taxonomy" id="1187066"/>
    <lineage>
        <taxon>Bacteria</taxon>
        <taxon>Pseudomonadati</taxon>
        <taxon>Spirochaetota</taxon>
        <taxon>Spirochaetia</taxon>
        <taxon>Spirochaetales</taxon>
        <taxon>Spirochaetaceae</taxon>
        <taxon>Alkalispirochaeta</taxon>
    </lineage>
</organism>
<keyword evidence="7 13" id="KW-0812">Transmembrane</keyword>
<name>A0A2S4JU72_9SPIO</name>
<keyword evidence="6" id="KW-0808">Transferase</keyword>
<evidence type="ECO:0000256" key="12">
    <source>
        <dbReference type="ARBA" id="ARBA00023136"/>
    </source>
</evidence>
<evidence type="ECO:0000256" key="4">
    <source>
        <dbReference type="ARBA" id="ARBA00022475"/>
    </source>
</evidence>
<dbReference type="CDD" id="cd12914">
    <property type="entry name" value="PDC1_DGC_like"/>
    <property type="match status" value="1"/>
</dbReference>
<dbReference type="GO" id="GO:0005524">
    <property type="term" value="F:ATP binding"/>
    <property type="evidence" value="ECO:0007669"/>
    <property type="project" value="UniProtKB-KW"/>
</dbReference>
<evidence type="ECO:0000313" key="15">
    <source>
        <dbReference type="EMBL" id="POR03062.1"/>
    </source>
</evidence>
<dbReference type="EMBL" id="LPWH01000055">
    <property type="protein sequence ID" value="POR03062.1"/>
    <property type="molecule type" value="Genomic_DNA"/>
</dbReference>
<dbReference type="SUPFAM" id="SSF55874">
    <property type="entry name" value="ATPase domain of HSP90 chaperone/DNA topoisomerase II/histidine kinase"/>
    <property type="match status" value="1"/>
</dbReference>
<reference evidence="16" key="1">
    <citation type="submission" date="2015-12" db="EMBL/GenBank/DDBJ databases">
        <authorList>
            <person name="Lodha T.D."/>
            <person name="Chintalapati S."/>
            <person name="Chintalapati V.R."/>
            <person name="Sravanthi T."/>
        </authorList>
    </citation>
    <scope>NUCLEOTIDE SEQUENCE [LARGE SCALE GENOMIC DNA]</scope>
    <source>
        <strain evidence="16">JC133</strain>
    </source>
</reference>
<evidence type="ECO:0000256" key="10">
    <source>
        <dbReference type="ARBA" id="ARBA00022840"/>
    </source>
</evidence>
<comment type="caution">
    <text evidence="15">The sequence shown here is derived from an EMBL/GenBank/DDBJ whole genome shotgun (WGS) entry which is preliminary data.</text>
</comment>
<dbReference type="InterPro" id="IPR033479">
    <property type="entry name" value="dCache_1"/>
</dbReference>
<feature type="transmembrane region" description="Helical" evidence="13">
    <location>
        <begin position="287"/>
        <end position="310"/>
    </location>
</feature>
<evidence type="ECO:0000256" key="1">
    <source>
        <dbReference type="ARBA" id="ARBA00000085"/>
    </source>
</evidence>
<evidence type="ECO:0000256" key="11">
    <source>
        <dbReference type="ARBA" id="ARBA00022989"/>
    </source>
</evidence>
<keyword evidence="5" id="KW-0597">Phosphoprotein</keyword>
<comment type="subcellular location">
    <subcellularLocation>
        <location evidence="2">Cell membrane</location>
        <topology evidence="2">Multi-pass membrane protein</topology>
    </subcellularLocation>
</comment>
<feature type="domain" description="Histidine kinase/HSP90-like ATPase" evidence="14">
    <location>
        <begin position="474"/>
        <end position="573"/>
    </location>
</feature>
<dbReference type="PANTHER" id="PTHR41523:SF8">
    <property type="entry name" value="ETHYLENE RESPONSE SENSOR PROTEIN"/>
    <property type="match status" value="1"/>
</dbReference>
<keyword evidence="9" id="KW-0418">Kinase</keyword>
<dbReference type="GO" id="GO:0005886">
    <property type="term" value="C:plasma membrane"/>
    <property type="evidence" value="ECO:0007669"/>
    <property type="project" value="UniProtKB-SubCell"/>
</dbReference>
<dbReference type="RefSeq" id="WP_103679905.1">
    <property type="nucleotide sequence ID" value="NZ_LPWH01000055.1"/>
</dbReference>